<comment type="caution">
    <text evidence="3">The sequence shown here is derived from an EMBL/GenBank/DDBJ whole genome shotgun (WGS) entry which is preliminary data.</text>
</comment>
<dbReference type="Pfam" id="PF04203">
    <property type="entry name" value="Sortase"/>
    <property type="match status" value="1"/>
</dbReference>
<keyword evidence="2" id="KW-0812">Transmembrane</keyword>
<dbReference type="NCBIfam" id="TIGR01076">
    <property type="entry name" value="sortase_fam"/>
    <property type="match status" value="1"/>
</dbReference>
<dbReference type="SUPFAM" id="SSF63817">
    <property type="entry name" value="Sortase"/>
    <property type="match status" value="1"/>
</dbReference>
<feature type="transmembrane region" description="Helical" evidence="2">
    <location>
        <begin position="12"/>
        <end position="32"/>
    </location>
</feature>
<dbReference type="InterPro" id="IPR023365">
    <property type="entry name" value="Sortase_dom-sf"/>
</dbReference>
<dbReference type="CDD" id="cd05827">
    <property type="entry name" value="Sortase_C"/>
    <property type="match status" value="1"/>
</dbReference>
<name>A0ABV3S3V7_9LACO</name>
<protein>
    <submittedName>
        <fullName evidence="3">Class C sortase</fullName>
    </submittedName>
</protein>
<dbReference type="Gene3D" id="2.40.260.10">
    <property type="entry name" value="Sortase"/>
    <property type="match status" value="1"/>
</dbReference>
<keyword evidence="4" id="KW-1185">Reference proteome</keyword>
<evidence type="ECO:0000313" key="3">
    <source>
        <dbReference type="EMBL" id="MEX0381138.1"/>
    </source>
</evidence>
<accession>A0ABV3S3V7</accession>
<feature type="transmembrane region" description="Helical" evidence="2">
    <location>
        <begin position="257"/>
        <end position="277"/>
    </location>
</feature>
<reference evidence="3 4" key="1">
    <citation type="submission" date="2024-07" db="EMBL/GenBank/DDBJ databases">
        <authorList>
            <person name="Yun M."/>
        </authorList>
    </citation>
    <scope>NUCLEOTIDE SEQUENCE [LARGE SCALE GENOMIC DNA]</scope>
    <source>
        <strain evidence="3 4">MS01</strain>
    </source>
</reference>
<keyword evidence="2" id="KW-1133">Transmembrane helix</keyword>
<sequence>MTEQKNNVNIFLKLFIALMFFIGFLIFMYPFIANGVNNYVAQRELTVVNQMNQNNQKASDKRLKTLIEKNQQKTQENQQLGISPVKNLLGETLKNVPKEDKAYYRQHSLGSIFIPKISLSLPIFDTTTDSLLYKGITQLPGSSYPVGGNNTHTVLMGHNGLPNQELFTHLDKLKKGDKFFLKIYGKRLAYQVIRIKVVLPTDLSDVTIQKNQDLATLVTCTPYMVNTHRLLVTGKRVALDKRTFDNQEKKTISHQNQYLLCLTALITFFGAVIFYFVRREVIELLSHKRMYQLDFFVYYNNQPVSGCHFILVDYSGKQIVNQLYEGTSDALGYVSFGKINGGRYRVVSTNPNRSIKAFKISVKHLKNSHFYIKKVVENGYHIQSESNLTNEE</sequence>
<dbReference type="SUPFAM" id="SSF49478">
    <property type="entry name" value="Cna protein B-type domain"/>
    <property type="match status" value="1"/>
</dbReference>
<dbReference type="RefSeq" id="WP_367974704.1">
    <property type="nucleotide sequence ID" value="NZ_JBFPEQ010000001.1"/>
</dbReference>
<organism evidence="3 4">
    <name type="scientific">Leuconostoc aquikimchii</name>
    <dbReference type="NCBI Taxonomy" id="3236804"/>
    <lineage>
        <taxon>Bacteria</taxon>
        <taxon>Bacillati</taxon>
        <taxon>Bacillota</taxon>
        <taxon>Bacilli</taxon>
        <taxon>Lactobacillales</taxon>
        <taxon>Lactobacillaceae</taxon>
        <taxon>Leuconostoc</taxon>
    </lineage>
</organism>
<dbReference type="InterPro" id="IPR042002">
    <property type="entry name" value="Sortase_C"/>
</dbReference>
<keyword evidence="1" id="KW-0378">Hydrolase</keyword>
<dbReference type="EMBL" id="JBFPER010000001">
    <property type="protein sequence ID" value="MEX0381138.1"/>
    <property type="molecule type" value="Genomic_DNA"/>
</dbReference>
<keyword evidence="2" id="KW-0472">Membrane</keyword>
<evidence type="ECO:0000256" key="2">
    <source>
        <dbReference type="SAM" id="Phobius"/>
    </source>
</evidence>
<dbReference type="NCBIfam" id="NF033745">
    <property type="entry name" value="class_C_sortase"/>
    <property type="match status" value="1"/>
</dbReference>
<dbReference type="InterPro" id="IPR005754">
    <property type="entry name" value="Sortase"/>
</dbReference>
<dbReference type="Proteomes" id="UP001556617">
    <property type="component" value="Unassembled WGS sequence"/>
</dbReference>
<evidence type="ECO:0000313" key="4">
    <source>
        <dbReference type="Proteomes" id="UP001556617"/>
    </source>
</evidence>
<proteinExistence type="predicted"/>
<gene>
    <name evidence="3" type="ORF">AB3K24_07195</name>
</gene>
<evidence type="ECO:0000256" key="1">
    <source>
        <dbReference type="ARBA" id="ARBA00022801"/>
    </source>
</evidence>